<sequence>MAEYGLVLLLVSFGLVSTLVYFSTNSQVTHANTLAMDLNSLIGSVRTAYSGNYQAINNTALHQGGFFRSLPSLKDNHGAVTISPGNGVLTVTPSQINATGDAVQYQITNLPDITCLPLVTALARSASRLTINTSEVKAPGGQPDPSQIRCIGDANTLTLVVG</sequence>
<organism evidence="1 2">
    <name type="scientific">Mycoavidus cysteinexigens</name>
    <dbReference type="NCBI Taxonomy" id="1553431"/>
    <lineage>
        <taxon>Bacteria</taxon>
        <taxon>Pseudomonadati</taxon>
        <taxon>Pseudomonadota</taxon>
        <taxon>Betaproteobacteria</taxon>
        <taxon>Burkholderiales</taxon>
        <taxon>Burkholderiaceae</taxon>
        <taxon>Mycoavidus</taxon>
    </lineage>
</organism>
<dbReference type="Proteomes" id="UP000282597">
    <property type="component" value="Chromosome"/>
</dbReference>
<dbReference type="Gene3D" id="3.30.1690.10">
    <property type="entry name" value="TcpA-like pilin"/>
    <property type="match status" value="1"/>
</dbReference>
<keyword evidence="2" id="KW-1185">Reference proteome</keyword>
<accession>A0A2Z6EVS2</accession>
<dbReference type="InterPro" id="IPR045584">
    <property type="entry name" value="Pilin-like"/>
</dbReference>
<dbReference type="EMBL" id="AP018150">
    <property type="protein sequence ID" value="BBE09521.1"/>
    <property type="molecule type" value="Genomic_DNA"/>
</dbReference>
<dbReference type="Pfam" id="PF08805">
    <property type="entry name" value="PilS"/>
    <property type="match status" value="1"/>
</dbReference>
<name>A0A2Z6EVS2_9BURK</name>
<reference evidence="1 2" key="1">
    <citation type="journal article" date="2018" name="Microbes Environ.">
        <title>Comparative Genomic Insights into Endofungal Lifestyles of Two Bacterial Endosymbionts, Mycoavidus cysteinexigens and Burkholderia rhizoxinica.</title>
        <authorList>
            <person name="Sharmin D."/>
            <person name="Guo Y."/>
            <person name="Nishizawa T."/>
            <person name="Ohshima S."/>
            <person name="Sato Y."/>
            <person name="Takashima Y."/>
            <person name="Narisawa K."/>
            <person name="Ohta H."/>
        </authorList>
    </citation>
    <scope>NUCLEOTIDE SEQUENCE [LARGE SCALE GENOMIC DNA]</scope>
    <source>
        <strain evidence="1 2">B1-EB</strain>
    </source>
</reference>
<proteinExistence type="predicted"/>
<dbReference type="InterPro" id="IPR014911">
    <property type="entry name" value="PilS_N"/>
</dbReference>
<evidence type="ECO:0000313" key="2">
    <source>
        <dbReference type="Proteomes" id="UP000282597"/>
    </source>
</evidence>
<dbReference type="SUPFAM" id="SSF54523">
    <property type="entry name" value="Pili subunits"/>
    <property type="match status" value="1"/>
</dbReference>
<protein>
    <submittedName>
        <fullName evidence="1">Uncharacterized protein</fullName>
    </submittedName>
</protein>
<dbReference type="KEGG" id="mcys:MCB1EB_1360"/>
<gene>
    <name evidence="1" type="ORF">MCB1EB_1360</name>
</gene>
<evidence type="ECO:0000313" key="1">
    <source>
        <dbReference type="EMBL" id="BBE09521.1"/>
    </source>
</evidence>
<dbReference type="AlphaFoldDB" id="A0A2Z6EVS2"/>